<evidence type="ECO:0000313" key="6">
    <source>
        <dbReference type="EMBL" id="AFK05905.1"/>
    </source>
</evidence>
<dbReference type="Gene3D" id="3.40.50.280">
    <property type="entry name" value="Cobalamin-binding domain"/>
    <property type="match status" value="1"/>
</dbReference>
<protein>
    <submittedName>
        <fullName evidence="6">Putative cobalamin binding protein</fullName>
    </submittedName>
</protein>
<dbReference type="AlphaFoldDB" id="I2F1V2"/>
<dbReference type="InterPro" id="IPR016176">
    <property type="entry name" value="Cbl-dep_enz_cat"/>
</dbReference>
<dbReference type="HOGENOM" id="CLU_495139_0_0_0"/>
<keyword evidence="4" id="KW-0170">Cobalt</keyword>
<dbReference type="Pfam" id="PF02310">
    <property type="entry name" value="B12-binding"/>
    <property type="match status" value="1"/>
</dbReference>
<keyword evidence="7" id="KW-1185">Reference proteome</keyword>
<dbReference type="InterPro" id="IPR006158">
    <property type="entry name" value="Cobalamin-bd"/>
</dbReference>
<comment type="cofactor">
    <cofactor evidence="1">
        <name>adenosylcob(III)alamin</name>
        <dbReference type="ChEBI" id="CHEBI:18408"/>
    </cofactor>
</comment>
<dbReference type="RefSeq" id="WP_014730069.1">
    <property type="nucleotide sequence ID" value="NC_017934.1"/>
</dbReference>
<keyword evidence="2" id="KW-0846">Cobalamin</keyword>
<gene>
    <name evidence="6" type="ORF">Theba_0164</name>
</gene>
<dbReference type="SUPFAM" id="SSF51703">
    <property type="entry name" value="Cobalamin (vitamin B12)-dependent enzymes"/>
    <property type="match status" value="1"/>
</dbReference>
<dbReference type="SUPFAM" id="SSF52242">
    <property type="entry name" value="Cobalamin (vitamin B12)-binding domain"/>
    <property type="match status" value="1"/>
</dbReference>
<evidence type="ECO:0000256" key="4">
    <source>
        <dbReference type="ARBA" id="ARBA00023285"/>
    </source>
</evidence>
<dbReference type="GO" id="GO:0031419">
    <property type="term" value="F:cobalamin binding"/>
    <property type="evidence" value="ECO:0007669"/>
    <property type="project" value="UniProtKB-KW"/>
</dbReference>
<feature type="domain" description="B12-binding" evidence="5">
    <location>
        <begin position="1"/>
        <end position="128"/>
    </location>
</feature>
<dbReference type="CDD" id="cd02065">
    <property type="entry name" value="B12-binding_like"/>
    <property type="match status" value="1"/>
</dbReference>
<dbReference type="Gene3D" id="3.20.20.240">
    <property type="entry name" value="Methylmalonyl-CoA mutase"/>
    <property type="match status" value="1"/>
</dbReference>
<evidence type="ECO:0000256" key="3">
    <source>
        <dbReference type="ARBA" id="ARBA00023235"/>
    </source>
</evidence>
<dbReference type="Proteomes" id="UP000002881">
    <property type="component" value="Chromosome"/>
</dbReference>
<reference evidence="6 7" key="1">
    <citation type="journal article" date="2012" name="Genome Biol. Evol.">
        <title>Genome Sequence of the Mesophilic Thermotogales Bacterium Mesotoga prima MesG1.Ag.4.2 Reveals the Largest Thermotogales Genome To Date.</title>
        <authorList>
            <person name="Zhaxybayeva O."/>
            <person name="Swithers K.S."/>
            <person name="Foght J."/>
            <person name="Green A.G."/>
            <person name="Bruce D."/>
            <person name="Detter C."/>
            <person name="Han S."/>
            <person name="Teshima H."/>
            <person name="Han J."/>
            <person name="Woyke T."/>
            <person name="Pitluck S."/>
            <person name="Nolan M."/>
            <person name="Ivanova N."/>
            <person name="Pati A."/>
            <person name="Land M.L."/>
            <person name="Dlutek M."/>
            <person name="Doolittle W.F."/>
            <person name="Noll K.M."/>
            <person name="Nesbo C.L."/>
        </authorList>
    </citation>
    <scope>NUCLEOTIDE SEQUENCE [LARGE SCALE GENOMIC DNA]</scope>
    <source>
        <strain evidence="7">mesG1.Ag.4.2</strain>
    </source>
</reference>
<dbReference type="EMBL" id="CP003532">
    <property type="protein sequence ID" value="AFK05905.1"/>
    <property type="molecule type" value="Genomic_DNA"/>
</dbReference>
<dbReference type="PROSITE" id="PS51332">
    <property type="entry name" value="B12_BINDING"/>
    <property type="match status" value="1"/>
</dbReference>
<organism evidence="6 7">
    <name type="scientific">Mesotoga prima MesG1.Ag.4.2</name>
    <dbReference type="NCBI Taxonomy" id="660470"/>
    <lineage>
        <taxon>Bacteria</taxon>
        <taxon>Thermotogati</taxon>
        <taxon>Thermotogota</taxon>
        <taxon>Thermotogae</taxon>
        <taxon>Kosmotogales</taxon>
        <taxon>Kosmotogaceae</taxon>
        <taxon>Mesotoga</taxon>
    </lineage>
</organism>
<dbReference type="Pfam" id="PF06368">
    <property type="entry name" value="Met_asp_mut_E"/>
    <property type="match status" value="1"/>
</dbReference>
<evidence type="ECO:0000256" key="2">
    <source>
        <dbReference type="ARBA" id="ARBA00022628"/>
    </source>
</evidence>
<dbReference type="STRING" id="660470.Theba_0164"/>
<dbReference type="GO" id="GO:0046872">
    <property type="term" value="F:metal ion binding"/>
    <property type="evidence" value="ECO:0007669"/>
    <property type="project" value="InterPro"/>
</dbReference>
<evidence type="ECO:0000313" key="7">
    <source>
        <dbReference type="Proteomes" id="UP000002881"/>
    </source>
</evidence>
<sequence>MKILAGAIGSDIHTAGILNFLNLARNEGYETIYIGSVIGIDKLLDSIEEASPDIVAVSYRLGKESCEQLLRELKVSLENRGIEKRLIFGGTVETAEVAEKSGLFEKVFDGSEMPEEVVMFLRGKTDEKGEVDYPQTLLERIASKKPYPLIRHHIGLETVDATEEAVRKLAESGLLDIISLAPDQNCQQWFFQQENMISSEDGAGGAPFRKREDFERMYAASRTGNYPLMRCYSGTRDLLKFSLLLKETLNNAWAAIPITWYSQLDGRSDRELLEAIRDNQAAIAWNGGKGIPVEINEAHQWALRYCHAAVEVATAYLAAMAAKRLGVQVYVAQYMFNTPPGISPKMDLAKALAKKELIESLEGDDFTVVTMVRPGLMSLPADPDMARGQLVSSVYTAMNIDPDIVHVVAYCEATRRATDVEIIESVKMAKQAINEAIKGLPDFRQDKEIHEHKQYLKSECKVIIEAIEKIKTGELTSPETIYTAVKTGILDAPGLSKMSVAKGAVRAAIIDGQSCAVDEEGKKIDENDRLTALSGANKD</sequence>
<accession>I2F1V2</accession>
<dbReference type="InterPro" id="IPR036724">
    <property type="entry name" value="Cobalamin-bd_sf"/>
</dbReference>
<dbReference type="KEGG" id="mpg:Theba_0164"/>
<dbReference type="InterPro" id="IPR006396">
    <property type="entry name" value="Glu_mut_E"/>
</dbReference>
<dbReference type="GO" id="GO:0050097">
    <property type="term" value="F:methylaspartate mutase activity"/>
    <property type="evidence" value="ECO:0007669"/>
    <property type="project" value="InterPro"/>
</dbReference>
<evidence type="ECO:0000259" key="5">
    <source>
        <dbReference type="PROSITE" id="PS51332"/>
    </source>
</evidence>
<proteinExistence type="predicted"/>
<dbReference type="GeneID" id="87106023"/>
<name>I2F1V2_9BACT</name>
<evidence type="ECO:0000256" key="1">
    <source>
        <dbReference type="ARBA" id="ARBA00001922"/>
    </source>
</evidence>
<dbReference type="GO" id="GO:0019670">
    <property type="term" value="P:anaerobic L-glutamate catabolic process"/>
    <property type="evidence" value="ECO:0007669"/>
    <property type="project" value="InterPro"/>
</dbReference>
<keyword evidence="3" id="KW-0413">Isomerase</keyword>
<dbReference type="eggNOG" id="COG5012">
    <property type="taxonomic scope" value="Bacteria"/>
</dbReference>